<gene>
    <name evidence="10" type="ORF">VHEMI04955</name>
</gene>
<organism evidence="10 11">
    <name type="scientific">[Torrubiella] hemipterigena</name>
    <dbReference type="NCBI Taxonomy" id="1531966"/>
    <lineage>
        <taxon>Eukaryota</taxon>
        <taxon>Fungi</taxon>
        <taxon>Dikarya</taxon>
        <taxon>Ascomycota</taxon>
        <taxon>Pezizomycotina</taxon>
        <taxon>Sordariomycetes</taxon>
        <taxon>Hypocreomycetidae</taxon>
        <taxon>Hypocreales</taxon>
        <taxon>Clavicipitaceae</taxon>
        <taxon>Clavicipitaceae incertae sedis</taxon>
        <taxon>'Torrubiella' clade</taxon>
    </lineage>
</organism>
<evidence type="ECO:0000256" key="6">
    <source>
        <dbReference type="ARBA" id="ARBA00023065"/>
    </source>
</evidence>
<name>A0A0A1THK5_9HYPO</name>
<keyword evidence="6" id="KW-0406">Ion transport</keyword>
<evidence type="ECO:0000256" key="4">
    <source>
        <dbReference type="ARBA" id="ARBA00022547"/>
    </source>
</evidence>
<keyword evidence="3" id="KW-0813">Transport</keyword>
<evidence type="ECO:0000256" key="9">
    <source>
        <dbReference type="ARBA" id="ARBA00023310"/>
    </source>
</evidence>
<evidence type="ECO:0000256" key="1">
    <source>
        <dbReference type="ARBA" id="ARBA00004325"/>
    </source>
</evidence>
<dbReference type="AlphaFoldDB" id="A0A0A1THK5"/>
<keyword evidence="4" id="KW-0138">CF(0)</keyword>
<dbReference type="GO" id="GO:0045259">
    <property type="term" value="C:proton-transporting ATP synthase complex"/>
    <property type="evidence" value="ECO:0007669"/>
    <property type="project" value="UniProtKB-KW"/>
</dbReference>
<evidence type="ECO:0000313" key="10">
    <source>
        <dbReference type="EMBL" id="CEJ89005.1"/>
    </source>
</evidence>
<evidence type="ECO:0008006" key="12">
    <source>
        <dbReference type="Google" id="ProtNLM"/>
    </source>
</evidence>
<dbReference type="GO" id="GO:0015078">
    <property type="term" value="F:proton transmembrane transporter activity"/>
    <property type="evidence" value="ECO:0007669"/>
    <property type="project" value="InterPro"/>
</dbReference>
<dbReference type="OrthoDB" id="437at2759"/>
<protein>
    <recommendedName>
        <fullName evidence="12">ATP synthase subunit g</fullName>
    </recommendedName>
</protein>
<dbReference type="InterPro" id="IPR006808">
    <property type="entry name" value="ATP_synth_F0_gsu_mt"/>
</dbReference>
<dbReference type="STRING" id="1531966.A0A0A1THK5"/>
<dbReference type="GO" id="GO:0031966">
    <property type="term" value="C:mitochondrial membrane"/>
    <property type="evidence" value="ECO:0007669"/>
    <property type="project" value="UniProtKB-SubCell"/>
</dbReference>
<dbReference type="GO" id="GO:0015986">
    <property type="term" value="P:proton motive force-driven ATP synthesis"/>
    <property type="evidence" value="ECO:0007669"/>
    <property type="project" value="InterPro"/>
</dbReference>
<accession>A0A0A1THK5</accession>
<comment type="subcellular location">
    <subcellularLocation>
        <location evidence="1">Mitochondrion membrane</location>
    </subcellularLocation>
</comment>
<keyword evidence="8" id="KW-0472">Membrane</keyword>
<keyword evidence="11" id="KW-1185">Reference proteome</keyword>
<evidence type="ECO:0000313" key="11">
    <source>
        <dbReference type="Proteomes" id="UP000039046"/>
    </source>
</evidence>
<evidence type="ECO:0000256" key="8">
    <source>
        <dbReference type="ARBA" id="ARBA00023136"/>
    </source>
</evidence>
<dbReference type="Proteomes" id="UP000039046">
    <property type="component" value="Unassembled WGS sequence"/>
</dbReference>
<keyword evidence="9" id="KW-0066">ATP synthesis</keyword>
<reference evidence="10 11" key="1">
    <citation type="journal article" date="2015" name="Genome Announc.">
        <title>Draft Genome Sequence and Gene Annotation of the Entomopathogenic Fungus Verticillium hemipterigenum.</title>
        <authorList>
            <person name="Horn F."/>
            <person name="Habel A."/>
            <person name="Scharf D.H."/>
            <person name="Dworschak J."/>
            <person name="Brakhage A.A."/>
            <person name="Guthke R."/>
            <person name="Hertweck C."/>
            <person name="Linde J."/>
        </authorList>
    </citation>
    <scope>NUCLEOTIDE SEQUENCE [LARGE SCALE GENOMIC DNA]</scope>
</reference>
<evidence type="ECO:0000256" key="3">
    <source>
        <dbReference type="ARBA" id="ARBA00022448"/>
    </source>
</evidence>
<evidence type="ECO:0000256" key="5">
    <source>
        <dbReference type="ARBA" id="ARBA00022781"/>
    </source>
</evidence>
<comment type="similarity">
    <text evidence="2">Belongs to the ATPase g subunit family.</text>
</comment>
<proteinExistence type="inferred from homology"/>
<evidence type="ECO:0000256" key="2">
    <source>
        <dbReference type="ARBA" id="ARBA00005699"/>
    </source>
</evidence>
<keyword evidence="5" id="KW-0375">Hydrogen ion transport</keyword>
<sequence length="179" mass="19122">MPSTLVRPMLRSPVLRLAGRRFESTATGKAAEAATKAQQGLSRVSGAAAGAAKGLGNALSKAGGRTGRLFAMIERQTPFVIYYSRVGLELSKLVFQGQKMSLPSVATFQTYYQSLWSSLRSGTLFASPQQLLQQIRNVGTPQLVAGGVVVAECLGFFTVGEMLGRFKLVGYHGETASHH</sequence>
<dbReference type="EMBL" id="CDHN01000002">
    <property type="protein sequence ID" value="CEJ89005.1"/>
    <property type="molecule type" value="Genomic_DNA"/>
</dbReference>
<dbReference type="HOGENOM" id="CLU_083674_0_0_1"/>
<dbReference type="Pfam" id="PF04718">
    <property type="entry name" value="ATP-synt_G"/>
    <property type="match status" value="1"/>
</dbReference>
<keyword evidence="7" id="KW-0496">Mitochondrion</keyword>
<evidence type="ECO:0000256" key="7">
    <source>
        <dbReference type="ARBA" id="ARBA00023128"/>
    </source>
</evidence>